<dbReference type="InterPro" id="IPR011227">
    <property type="entry name" value="UCP029730"/>
</dbReference>
<dbReference type="EMBL" id="BNCJ01000009">
    <property type="protein sequence ID" value="GHF57880.1"/>
    <property type="molecule type" value="Genomic_DNA"/>
</dbReference>
<dbReference type="AlphaFoldDB" id="A0A8J3M992"/>
<feature type="region of interest" description="Disordered" evidence="1">
    <location>
        <begin position="106"/>
        <end position="129"/>
    </location>
</feature>
<proteinExistence type="predicted"/>
<evidence type="ECO:0000313" key="2">
    <source>
        <dbReference type="EMBL" id="GHF57880.1"/>
    </source>
</evidence>
<dbReference type="Pfam" id="PF05013">
    <property type="entry name" value="FGase"/>
    <property type="match status" value="1"/>
</dbReference>
<dbReference type="InterPro" id="IPR007709">
    <property type="entry name" value="N-FG_amidohydro"/>
</dbReference>
<evidence type="ECO:0000256" key="1">
    <source>
        <dbReference type="SAM" id="MobiDB-lite"/>
    </source>
</evidence>
<reference evidence="2" key="1">
    <citation type="journal article" date="2014" name="Int. J. Syst. Evol. Microbiol.">
        <title>Complete genome sequence of Corynebacterium casei LMG S-19264T (=DSM 44701T), isolated from a smear-ripened cheese.</title>
        <authorList>
            <consortium name="US DOE Joint Genome Institute (JGI-PGF)"/>
            <person name="Walter F."/>
            <person name="Albersmeier A."/>
            <person name="Kalinowski J."/>
            <person name="Ruckert C."/>
        </authorList>
    </citation>
    <scope>NUCLEOTIDE SEQUENCE</scope>
    <source>
        <strain evidence="2">KCTC 42650</strain>
    </source>
</reference>
<dbReference type="Gene3D" id="3.40.630.40">
    <property type="entry name" value="Zn-dependent exopeptidases"/>
    <property type="match status" value="1"/>
</dbReference>
<sequence length="271" mass="28713">MRLTATMLLKKPALDGGPMTQSADFDAATTEGLAGAAPALLLCEHASAEIPAEFRELGLPPETRFSHAAWDPGALTLSRHLSAAMGVPLVFGAVSRLLYDCNRPPEAPDSVPEKSEIHEIPGNRGLSPEARADRANRIYHPFCAAVDAAMEAARPAALITVHSFTPVYFGKHRPVEIGVLHDTDTRLADALLAELEGAPYRIERNQPYGPADGVTHSLKRHAIARGLPNVMLEVRNDLLADPARAADVAALLARTLPAALGRMPGTAGAAP</sequence>
<gene>
    <name evidence="2" type="ORF">GCM10017056_31730</name>
</gene>
<feature type="compositionally biased region" description="Basic and acidic residues" evidence="1">
    <location>
        <begin position="111"/>
        <end position="121"/>
    </location>
</feature>
<dbReference type="SUPFAM" id="SSF53187">
    <property type="entry name" value="Zn-dependent exopeptidases"/>
    <property type="match status" value="1"/>
</dbReference>
<keyword evidence="3" id="KW-1185">Reference proteome</keyword>
<protein>
    <submittedName>
        <fullName evidence="2">N-formylglutamate amidohydrolase</fullName>
    </submittedName>
</protein>
<accession>A0A8J3M992</accession>
<name>A0A8J3M992_9RHOB</name>
<dbReference type="PIRSF" id="PIRSF029730">
    <property type="entry name" value="UCP029730"/>
    <property type="match status" value="1"/>
</dbReference>
<reference evidence="2" key="2">
    <citation type="submission" date="2020-09" db="EMBL/GenBank/DDBJ databases">
        <authorList>
            <person name="Sun Q."/>
            <person name="Kim S."/>
        </authorList>
    </citation>
    <scope>NUCLEOTIDE SEQUENCE</scope>
    <source>
        <strain evidence="2">KCTC 42650</strain>
    </source>
</reference>
<evidence type="ECO:0000313" key="3">
    <source>
        <dbReference type="Proteomes" id="UP000626220"/>
    </source>
</evidence>
<comment type="caution">
    <text evidence="2">The sequence shown here is derived from an EMBL/GenBank/DDBJ whole genome shotgun (WGS) entry which is preliminary data.</text>
</comment>
<dbReference type="Proteomes" id="UP000626220">
    <property type="component" value="Unassembled WGS sequence"/>
</dbReference>
<organism evidence="2 3">
    <name type="scientific">Seohaeicola zhoushanensis</name>
    <dbReference type="NCBI Taxonomy" id="1569283"/>
    <lineage>
        <taxon>Bacteria</taxon>
        <taxon>Pseudomonadati</taxon>
        <taxon>Pseudomonadota</taxon>
        <taxon>Alphaproteobacteria</taxon>
        <taxon>Rhodobacterales</taxon>
        <taxon>Roseobacteraceae</taxon>
        <taxon>Seohaeicola</taxon>
    </lineage>
</organism>